<dbReference type="PROSITE" id="PS50158">
    <property type="entry name" value="ZF_CCHC"/>
    <property type="match status" value="1"/>
</dbReference>
<feature type="domain" description="Integrase catalytic" evidence="4">
    <location>
        <begin position="430"/>
        <end position="527"/>
    </location>
</feature>
<keyword evidence="1" id="KW-0064">Aspartyl protease</keyword>
<dbReference type="GO" id="GO:0004190">
    <property type="term" value="F:aspartic-type endopeptidase activity"/>
    <property type="evidence" value="ECO:0007669"/>
    <property type="project" value="UniProtKB-KW"/>
</dbReference>
<keyword evidence="1" id="KW-0645">Protease</keyword>
<dbReference type="InterPro" id="IPR054722">
    <property type="entry name" value="PolX-like_BBD"/>
</dbReference>
<evidence type="ECO:0000259" key="3">
    <source>
        <dbReference type="PROSITE" id="PS50158"/>
    </source>
</evidence>
<evidence type="ECO:0000313" key="5">
    <source>
        <dbReference type="EMBL" id="RVX07332.1"/>
    </source>
</evidence>
<dbReference type="EMBL" id="QGNW01000046">
    <property type="protein sequence ID" value="RVX07332.1"/>
    <property type="molecule type" value="Genomic_DNA"/>
</dbReference>
<protein>
    <submittedName>
        <fullName evidence="5">Retrovirus-related Pol polyprotein from transposon RE1</fullName>
    </submittedName>
</protein>
<dbReference type="InterPro" id="IPR043502">
    <property type="entry name" value="DNA/RNA_pol_sf"/>
</dbReference>
<sequence length="883" mass="101916">MTLEASLNALAPPVFDGINYQVWAIRMEAYLDASDLWEAVSEEYEVPLLFDNPTMAQIKLHNERRQRKSKAKASLFVVVSSTIFTRIMTLKTTNGIWNFLKKEYEGNERVKGMQVLNLIREFEMQRMKELETIKDYSNRLLSIVNKAQEQRRLMRQEGYVEGAFQAISQHKKEMQSNNNSSNNTQKFPPCPYYKKSNHPQKRFWWRPDVKCHKCGQLGHVERICKSQQYSPKTWLIDSGCTNRMTYDQGLFKELDKTVTSKVRIGNGAYLAVKGKGTVEIEGHTGLKLISNVLYVPEINQNLLSVGQLLEKGYNVLFEDNHCMIVDAQGREVFIVQMKGKSFALDLMQEEQAAIHKEKSNTMLWHRRLWHFHHTALLFMKKNDLGEGLPELEAWRATQKLQLVHTDLGGPQRTLSLNGTWAENQSKCKMQVIRSDNGTEYTSEKFNKFSEDAGIEHQLTTPYTPQHNGVIERKNRTLMEMTRCLLHDKGLPKKFWAKVAHTSVFLLNKLPTKALQQKTPFEAWRDKLDKKTEAGIFIGYSSILKAYRIYLPENNKGYEEAAADKKWMDAMKEELTMIEKNQTWELVDKLTHKRAIGVKWTFALVARLDTIRMLLALAAQKDWNIHQMDVKSAFLNGYLEEEIFVEQLEGFIIQGMEEKVYLLKKALYGLKQAPRAWKVCDETLVVSLYVDDLLVIGSSMEQINNFKKEMKDVFEMTDLGRMTFFLGMEMEECNPSATPVNQSEKFCKEDGSTKADKRLYRTIIGCLMYLTTTRPDIMNAVSLLSRYMHCASEIHFQAAKRIVKYVKGTIDYGLRFCQVKNFTLHGYSDSDWAGCVDDMRSTSGYCFNFILLFFSWCSKKQEVIAQSTAEAEYVADVATVNQAL</sequence>
<feature type="domain" description="CCHC-type" evidence="3">
    <location>
        <begin position="210"/>
        <end position="226"/>
    </location>
</feature>
<dbReference type="GO" id="GO:0008270">
    <property type="term" value="F:zinc ion binding"/>
    <property type="evidence" value="ECO:0007669"/>
    <property type="project" value="UniProtKB-KW"/>
</dbReference>
<dbReference type="PANTHER" id="PTHR11439">
    <property type="entry name" value="GAG-POL-RELATED RETROTRANSPOSON"/>
    <property type="match status" value="1"/>
</dbReference>
<dbReference type="InterPro" id="IPR012337">
    <property type="entry name" value="RNaseH-like_sf"/>
</dbReference>
<dbReference type="InterPro" id="IPR013103">
    <property type="entry name" value="RVT_2"/>
</dbReference>
<dbReference type="Pfam" id="PF14223">
    <property type="entry name" value="Retrotran_gag_2"/>
    <property type="match status" value="1"/>
</dbReference>
<dbReference type="InterPro" id="IPR001584">
    <property type="entry name" value="Integrase_cat-core"/>
</dbReference>
<dbReference type="GO" id="GO:0003676">
    <property type="term" value="F:nucleic acid binding"/>
    <property type="evidence" value="ECO:0007669"/>
    <property type="project" value="InterPro"/>
</dbReference>
<dbReference type="Pfam" id="PF00098">
    <property type="entry name" value="zf-CCHC"/>
    <property type="match status" value="1"/>
</dbReference>
<organism evidence="5 6">
    <name type="scientific">Vitis vinifera</name>
    <name type="common">Grape</name>
    <dbReference type="NCBI Taxonomy" id="29760"/>
    <lineage>
        <taxon>Eukaryota</taxon>
        <taxon>Viridiplantae</taxon>
        <taxon>Streptophyta</taxon>
        <taxon>Embryophyta</taxon>
        <taxon>Tracheophyta</taxon>
        <taxon>Spermatophyta</taxon>
        <taxon>Magnoliopsida</taxon>
        <taxon>eudicotyledons</taxon>
        <taxon>Gunneridae</taxon>
        <taxon>Pentapetalae</taxon>
        <taxon>rosids</taxon>
        <taxon>Vitales</taxon>
        <taxon>Vitaceae</taxon>
        <taxon>Viteae</taxon>
        <taxon>Vitis</taxon>
    </lineage>
</organism>
<dbReference type="SUPFAM" id="SSF56672">
    <property type="entry name" value="DNA/RNA polymerases"/>
    <property type="match status" value="1"/>
</dbReference>
<dbReference type="Proteomes" id="UP000288805">
    <property type="component" value="Unassembled WGS sequence"/>
</dbReference>
<evidence type="ECO:0000313" key="6">
    <source>
        <dbReference type="Proteomes" id="UP000288805"/>
    </source>
</evidence>
<comment type="caution">
    <text evidence="5">The sequence shown here is derived from an EMBL/GenBank/DDBJ whole genome shotgun (WGS) entry which is preliminary data.</text>
</comment>
<dbReference type="InterPro" id="IPR036397">
    <property type="entry name" value="RNaseH_sf"/>
</dbReference>
<dbReference type="InterPro" id="IPR057670">
    <property type="entry name" value="SH3_retrovirus"/>
</dbReference>
<dbReference type="PROSITE" id="PS50994">
    <property type="entry name" value="INTEGRASE"/>
    <property type="match status" value="1"/>
</dbReference>
<dbReference type="Pfam" id="PF22936">
    <property type="entry name" value="Pol_BBD"/>
    <property type="match status" value="1"/>
</dbReference>
<dbReference type="CDD" id="cd09272">
    <property type="entry name" value="RNase_HI_RT_Ty1"/>
    <property type="match status" value="1"/>
</dbReference>
<keyword evidence="2" id="KW-0862">Zinc</keyword>
<dbReference type="AlphaFoldDB" id="A0A438JEG6"/>
<gene>
    <name evidence="5" type="primary">RE1_1239</name>
    <name evidence="5" type="ORF">CK203_022696</name>
</gene>
<name>A0A438JEG6_VITVI</name>
<dbReference type="GO" id="GO:0015074">
    <property type="term" value="P:DNA integration"/>
    <property type="evidence" value="ECO:0007669"/>
    <property type="project" value="InterPro"/>
</dbReference>
<dbReference type="Gene3D" id="3.30.420.10">
    <property type="entry name" value="Ribonuclease H-like superfamily/Ribonuclease H"/>
    <property type="match status" value="1"/>
</dbReference>
<dbReference type="SUPFAM" id="SSF53098">
    <property type="entry name" value="Ribonuclease H-like"/>
    <property type="match status" value="1"/>
</dbReference>
<reference evidence="5 6" key="1">
    <citation type="journal article" date="2018" name="PLoS Genet.">
        <title>Population sequencing reveals clonal diversity and ancestral inbreeding in the grapevine cultivar Chardonnay.</title>
        <authorList>
            <person name="Roach M.J."/>
            <person name="Johnson D.L."/>
            <person name="Bohlmann J."/>
            <person name="van Vuuren H.J."/>
            <person name="Jones S.J."/>
            <person name="Pretorius I.S."/>
            <person name="Schmidt S.A."/>
            <person name="Borneman A.R."/>
        </authorList>
    </citation>
    <scope>NUCLEOTIDE SEQUENCE [LARGE SCALE GENOMIC DNA]</scope>
    <source>
        <strain evidence="6">cv. Chardonnay</strain>
        <tissue evidence="5">Leaf</tissue>
    </source>
</reference>
<evidence type="ECO:0000256" key="1">
    <source>
        <dbReference type="ARBA" id="ARBA00022750"/>
    </source>
</evidence>
<keyword evidence="2" id="KW-0863">Zinc-finger</keyword>
<evidence type="ECO:0000259" key="4">
    <source>
        <dbReference type="PROSITE" id="PS50994"/>
    </source>
</evidence>
<proteinExistence type="predicted"/>
<keyword evidence="1" id="KW-0378">Hydrolase</keyword>
<accession>A0A438JEG6</accession>
<dbReference type="Pfam" id="PF07727">
    <property type="entry name" value="RVT_2"/>
    <property type="match status" value="2"/>
</dbReference>
<dbReference type="InterPro" id="IPR001878">
    <property type="entry name" value="Znf_CCHC"/>
</dbReference>
<dbReference type="Pfam" id="PF25597">
    <property type="entry name" value="SH3_retrovirus"/>
    <property type="match status" value="1"/>
</dbReference>
<keyword evidence="2" id="KW-0479">Metal-binding</keyword>
<dbReference type="PANTHER" id="PTHR11439:SF503">
    <property type="entry name" value="CYSTEINE-RICH RLK (RECEPTOR-LIKE PROTEIN KINASE) 8"/>
    <property type="match status" value="1"/>
</dbReference>
<evidence type="ECO:0000256" key="2">
    <source>
        <dbReference type="PROSITE-ProRule" id="PRU00047"/>
    </source>
</evidence>